<dbReference type="EC" id="3.4.24.-" evidence="8"/>
<evidence type="ECO:0000256" key="3">
    <source>
        <dbReference type="ARBA" id="ARBA00022729"/>
    </source>
</evidence>
<evidence type="ECO:0000256" key="7">
    <source>
        <dbReference type="ARBA" id="ARBA00023049"/>
    </source>
</evidence>
<dbReference type="SUPFAM" id="SSF55166">
    <property type="entry name" value="Hedgehog/DD-peptidase"/>
    <property type="match status" value="1"/>
</dbReference>
<reference evidence="8 9" key="1">
    <citation type="submission" date="2020-07" db="EMBL/GenBank/DDBJ databases">
        <title>Genomic Encyclopedia of Type Strains, Phase IV (KMG-V): Genome sequencing to study the core and pangenomes of soil and plant-associated prokaryotes.</title>
        <authorList>
            <person name="Whitman W."/>
        </authorList>
    </citation>
    <scope>NUCLEOTIDE SEQUENCE [LARGE SCALE GENOMIC DNA]</scope>
    <source>
        <strain evidence="8 9">RH4WT92</strain>
    </source>
</reference>
<evidence type="ECO:0000256" key="4">
    <source>
        <dbReference type="ARBA" id="ARBA00022764"/>
    </source>
</evidence>
<keyword evidence="7" id="KW-0482">Metalloprotease</keyword>
<dbReference type="GO" id="GO:0016787">
    <property type="term" value="F:hydrolase activity"/>
    <property type="evidence" value="ECO:0007669"/>
    <property type="project" value="UniProtKB-KW"/>
</dbReference>
<keyword evidence="2" id="KW-0479">Metal-binding</keyword>
<evidence type="ECO:0000256" key="1">
    <source>
        <dbReference type="ARBA" id="ARBA00022670"/>
    </source>
</evidence>
<keyword evidence="9" id="KW-1185">Reference proteome</keyword>
<evidence type="ECO:0000256" key="2">
    <source>
        <dbReference type="ARBA" id="ARBA00022723"/>
    </source>
</evidence>
<accession>A0ABR6AUK2</accession>
<dbReference type="Proteomes" id="UP000578622">
    <property type="component" value="Unassembled WGS sequence"/>
</dbReference>
<keyword evidence="6" id="KW-0862">Zinc</keyword>
<organism evidence="8 9">
    <name type="scientific">Brucella intermedia</name>
    <dbReference type="NCBI Taxonomy" id="94625"/>
    <lineage>
        <taxon>Bacteria</taxon>
        <taxon>Pseudomonadati</taxon>
        <taxon>Pseudomonadota</taxon>
        <taxon>Alphaproteobacteria</taxon>
        <taxon>Hyphomicrobiales</taxon>
        <taxon>Brucellaceae</taxon>
        <taxon>Brucella/Ochrobactrum group</taxon>
        <taxon>Brucella</taxon>
    </lineage>
</organism>
<name>A0ABR6AUK2_9HYPH</name>
<evidence type="ECO:0000256" key="6">
    <source>
        <dbReference type="ARBA" id="ARBA00022833"/>
    </source>
</evidence>
<dbReference type="Pfam" id="PF03411">
    <property type="entry name" value="Peptidase_M74"/>
    <property type="match status" value="1"/>
</dbReference>
<keyword evidence="4" id="KW-0574">Periplasm</keyword>
<keyword evidence="5 8" id="KW-0378">Hydrolase</keyword>
<comment type="caution">
    <text evidence="8">The sequence shown here is derived from an EMBL/GenBank/DDBJ whole genome shotgun (WGS) entry which is preliminary data.</text>
</comment>
<protein>
    <submittedName>
        <fullName evidence="8">Penicillin-insensitive murein endopeptidase</fullName>
        <ecNumber evidence="8">3.4.24.-</ecNumber>
    </submittedName>
</protein>
<dbReference type="InterPro" id="IPR005073">
    <property type="entry name" value="Peptidase_M74"/>
</dbReference>
<keyword evidence="3" id="KW-0732">Signal</keyword>
<sequence length="377" mass="40839">MALDRLLHGDAIPGSGLAGKAAAALTKCGRQHKLPTAIEAPPLTQHNARNPAALIRSRSPGKTWNCPMIANRLKKIVLAASLAAMIAPDFVPMAVAEDMPAKQAFGAQALPVLAQDPQSIGFYAKGCLAGAVALPTDGPNWQVMRLSRNRRWGHPRMIGLLEKLSRDAAKDGWPGLLVGDISQPRGGPMLTGHASHQVGLDADIWLTPMPKKRFTDAERESVSAVSMLKPDSLYVDPKKWTPARTALIKHAASYPEVERIFVHPGIKKELCDTVKGDRSWLGKVRPYWGHFYHFHVRLTCQPGSPQCKGQPKVAAGDGCDKSLAWWFTDEPWKPAKPSTEPPKKPRPVMVSDLPKACAAVLNGPSPNSIADVTYGVQ</sequence>
<evidence type="ECO:0000313" key="9">
    <source>
        <dbReference type="Proteomes" id="UP000578622"/>
    </source>
</evidence>
<keyword evidence="1" id="KW-0645">Protease</keyword>
<dbReference type="Gene3D" id="3.30.1380.10">
    <property type="match status" value="1"/>
</dbReference>
<proteinExistence type="predicted"/>
<evidence type="ECO:0000313" key="8">
    <source>
        <dbReference type="EMBL" id="MBA8853150.1"/>
    </source>
</evidence>
<dbReference type="InterPro" id="IPR009045">
    <property type="entry name" value="Zn_M74/Hedgehog-like"/>
</dbReference>
<evidence type="ECO:0000256" key="5">
    <source>
        <dbReference type="ARBA" id="ARBA00022801"/>
    </source>
</evidence>
<dbReference type="EMBL" id="JACGXG010000008">
    <property type="protein sequence ID" value="MBA8853150.1"/>
    <property type="molecule type" value="Genomic_DNA"/>
</dbReference>
<dbReference type="NCBIfam" id="NF006947">
    <property type="entry name" value="PRK09429.1"/>
    <property type="match status" value="1"/>
</dbReference>
<gene>
    <name evidence="8" type="ORF">FHW20_004126</name>
</gene>